<protein>
    <submittedName>
        <fullName evidence="5">Uncharacterized protein</fullName>
    </submittedName>
</protein>
<proteinExistence type="predicted"/>
<dbReference type="GO" id="GO:0097037">
    <property type="term" value="P:heme export"/>
    <property type="evidence" value="ECO:0007669"/>
    <property type="project" value="TreeGrafter"/>
</dbReference>
<gene>
    <name evidence="5" type="ORF">CTOB1V02_LOCUS1236</name>
</gene>
<dbReference type="AlphaFoldDB" id="A0A7R8W6N9"/>
<organism evidence="5">
    <name type="scientific">Cyprideis torosa</name>
    <dbReference type="NCBI Taxonomy" id="163714"/>
    <lineage>
        <taxon>Eukaryota</taxon>
        <taxon>Metazoa</taxon>
        <taxon>Ecdysozoa</taxon>
        <taxon>Arthropoda</taxon>
        <taxon>Crustacea</taxon>
        <taxon>Oligostraca</taxon>
        <taxon>Ostracoda</taxon>
        <taxon>Podocopa</taxon>
        <taxon>Podocopida</taxon>
        <taxon>Cytherocopina</taxon>
        <taxon>Cytheroidea</taxon>
        <taxon>Cytherideidae</taxon>
        <taxon>Cyprideis</taxon>
    </lineage>
</organism>
<reference evidence="5" key="1">
    <citation type="submission" date="2020-11" db="EMBL/GenBank/DDBJ databases">
        <authorList>
            <person name="Tran Van P."/>
        </authorList>
    </citation>
    <scope>NUCLEOTIDE SEQUENCE</scope>
</reference>
<dbReference type="GO" id="GO:0016020">
    <property type="term" value="C:membrane"/>
    <property type="evidence" value="ECO:0007669"/>
    <property type="project" value="UniProtKB-SubCell"/>
</dbReference>
<dbReference type="EMBL" id="OB660173">
    <property type="protein sequence ID" value="CAD7223246.1"/>
    <property type="molecule type" value="Genomic_DNA"/>
</dbReference>
<dbReference type="CDD" id="cd17398">
    <property type="entry name" value="MFS_FLVCR_like"/>
    <property type="match status" value="1"/>
</dbReference>
<comment type="subcellular location">
    <subcellularLocation>
        <location evidence="1">Membrane</location>
        <topology evidence="1">Multi-pass membrane protein</topology>
    </subcellularLocation>
</comment>
<dbReference type="GO" id="GO:0015232">
    <property type="term" value="F:heme transmembrane transporter activity"/>
    <property type="evidence" value="ECO:0007669"/>
    <property type="project" value="TreeGrafter"/>
</dbReference>
<dbReference type="InterPro" id="IPR049680">
    <property type="entry name" value="FLVCR1-2_SLC49-like"/>
</dbReference>
<dbReference type="PANTHER" id="PTHR10924:SF4">
    <property type="entry name" value="GH15861P"/>
    <property type="match status" value="1"/>
</dbReference>
<dbReference type="InterPro" id="IPR011701">
    <property type="entry name" value="MFS"/>
</dbReference>
<keyword evidence="4" id="KW-0472">Membrane</keyword>
<accession>A0A7R8W6N9</accession>
<dbReference type="InterPro" id="IPR036259">
    <property type="entry name" value="MFS_trans_sf"/>
</dbReference>
<dbReference type="Gene3D" id="1.20.1250.20">
    <property type="entry name" value="MFS general substrate transporter like domains"/>
    <property type="match status" value="2"/>
</dbReference>
<dbReference type="PANTHER" id="PTHR10924">
    <property type="entry name" value="MAJOR FACILITATOR SUPERFAMILY PROTEIN-RELATED"/>
    <property type="match status" value="1"/>
</dbReference>
<sequence length="467" mass="51497">MSGSLQELHGVDSKAQILTVQDTDPHGLQTVSVENEQHKRQPGELAVVLSKKRFLILTLFVLYSMSNAFQWIQFSIISNVVEVYYQVSAKSVEWTSMIYMILYIPLIFPASWFLDKKGLRKAVILGCFGTAAGSWLKCLAVGRDKFWLLFVGQSVVAAAQAFVLGIPSHLAALWFGKNEVSTACAVGVFGNQVQRPEPDIRNWHFITTQHVLIVFRDRPKNPPSPAEALAVLQGEDRSHETDLKEYIGSIKRLVHNRNYNVLLLSYGMNVGVFYAISTLLNPMFLEHFEGHEKDAGRIGLVIVVAGMVGSVVSGFFLDRTHKFRETTISLYAMSLCGMLGFTFALSSSYLGAVYFVAGGLGFFMTGYLAMGFEFAAELTYPEPEGTTSGLLNASAQVFGLIFTNSASAMLTNTSTKATNLFLSALLSFGLLMTVLIKSDLRRQHAQKQAAYVNSLIQVPALQHDISL</sequence>
<dbReference type="SUPFAM" id="SSF103473">
    <property type="entry name" value="MFS general substrate transporter"/>
    <property type="match status" value="1"/>
</dbReference>
<keyword evidence="3" id="KW-1133">Transmembrane helix</keyword>
<evidence type="ECO:0000256" key="2">
    <source>
        <dbReference type="ARBA" id="ARBA00022692"/>
    </source>
</evidence>
<evidence type="ECO:0000313" key="5">
    <source>
        <dbReference type="EMBL" id="CAD7223246.1"/>
    </source>
</evidence>
<dbReference type="OrthoDB" id="422206at2759"/>
<dbReference type="FunFam" id="1.20.1250.20:FF:000092">
    <property type="entry name" value="Feline leukemia virus subgroup C receptor-related protein 2 isoform 1"/>
    <property type="match status" value="1"/>
</dbReference>
<evidence type="ECO:0000256" key="4">
    <source>
        <dbReference type="ARBA" id="ARBA00023136"/>
    </source>
</evidence>
<name>A0A7R8W6N9_9CRUS</name>
<keyword evidence="2" id="KW-0812">Transmembrane</keyword>
<dbReference type="GO" id="GO:0020037">
    <property type="term" value="F:heme binding"/>
    <property type="evidence" value="ECO:0007669"/>
    <property type="project" value="TreeGrafter"/>
</dbReference>
<dbReference type="Pfam" id="PF07690">
    <property type="entry name" value="MFS_1"/>
    <property type="match status" value="2"/>
</dbReference>
<evidence type="ECO:0000256" key="1">
    <source>
        <dbReference type="ARBA" id="ARBA00004141"/>
    </source>
</evidence>
<evidence type="ECO:0000256" key="3">
    <source>
        <dbReference type="ARBA" id="ARBA00022989"/>
    </source>
</evidence>